<dbReference type="GO" id="GO:0016887">
    <property type="term" value="F:ATP hydrolysis activity"/>
    <property type="evidence" value="ECO:0007669"/>
    <property type="project" value="InterPro"/>
</dbReference>
<sequence length="317" mass="33654">MTAIEPSLVVESLRKDFGPVAALDGRMVRVLNGISLTAHRGAVTTLLGSNGAGKSTTLACAQGLLLPDGGTVRLLGTDPASGGSTLRSRVGVMLQDGGLPPSAKPLALLRHVARMYARPVNVDALAERLGIDSFAHTTIRRLSGGQRQRVALAASLVGNPDVVFLDEPSAGLDPQSRQTVFELIEELRERGLCIVLTTHLMEDAERLSDYVYIIDNGRNVAQGTVAELTAEATSSTDSRTLYFTAEPGLTPPRLHDAVSLIEEGAGQYRVEGLHSPAGLAEITSWWSAQGIFPTSISMEPKNLEDVFLDIAQGGHRG</sequence>
<dbReference type="EMBL" id="FUHW01000052">
    <property type="protein sequence ID" value="SJM72355.1"/>
    <property type="molecule type" value="Genomic_DNA"/>
</dbReference>
<dbReference type="InterPro" id="IPR017871">
    <property type="entry name" value="ABC_transporter-like_CS"/>
</dbReference>
<dbReference type="CDD" id="cd03230">
    <property type="entry name" value="ABC_DR_subfamily_A"/>
    <property type="match status" value="1"/>
</dbReference>
<comment type="subcellular location">
    <subcellularLocation>
        <location evidence="1">Cell membrane</location>
        <topology evidence="1">Peripheral membrane protein</topology>
    </subcellularLocation>
</comment>
<dbReference type="GO" id="GO:0046677">
    <property type="term" value="P:response to antibiotic"/>
    <property type="evidence" value="ECO:0007669"/>
    <property type="project" value="UniProtKB-KW"/>
</dbReference>
<evidence type="ECO:0000313" key="7">
    <source>
        <dbReference type="EMBL" id="SJM72355.1"/>
    </source>
</evidence>
<gene>
    <name evidence="7" type="ORF">FM101_14905</name>
</gene>
<keyword evidence="5" id="KW-0046">Antibiotic resistance</keyword>
<keyword evidence="8" id="KW-1185">Reference proteome</keyword>
<dbReference type="AlphaFoldDB" id="A0A1R4GW83"/>
<dbReference type="PROSITE" id="PS00211">
    <property type="entry name" value="ABC_TRANSPORTER_1"/>
    <property type="match status" value="1"/>
</dbReference>
<evidence type="ECO:0000256" key="4">
    <source>
        <dbReference type="ARBA" id="ARBA00022840"/>
    </source>
</evidence>
<dbReference type="GO" id="GO:0005886">
    <property type="term" value="C:plasma membrane"/>
    <property type="evidence" value="ECO:0007669"/>
    <property type="project" value="UniProtKB-SubCell"/>
</dbReference>
<protein>
    <submittedName>
        <fullName evidence="7">ABC-type multidrug transport system, ATPase component</fullName>
    </submittedName>
</protein>
<dbReference type="PANTHER" id="PTHR42711">
    <property type="entry name" value="ABC TRANSPORTER ATP-BINDING PROTEIN"/>
    <property type="match status" value="1"/>
</dbReference>
<dbReference type="SMART" id="SM00382">
    <property type="entry name" value="AAA"/>
    <property type="match status" value="1"/>
</dbReference>
<evidence type="ECO:0000256" key="2">
    <source>
        <dbReference type="ARBA" id="ARBA00022448"/>
    </source>
</evidence>
<dbReference type="SUPFAM" id="SSF52540">
    <property type="entry name" value="P-loop containing nucleoside triphosphate hydrolases"/>
    <property type="match status" value="1"/>
</dbReference>
<dbReference type="PROSITE" id="PS50893">
    <property type="entry name" value="ABC_TRANSPORTER_2"/>
    <property type="match status" value="1"/>
</dbReference>
<evidence type="ECO:0000313" key="8">
    <source>
        <dbReference type="Proteomes" id="UP000195913"/>
    </source>
</evidence>
<dbReference type="GO" id="GO:0005524">
    <property type="term" value="F:ATP binding"/>
    <property type="evidence" value="ECO:0007669"/>
    <property type="project" value="UniProtKB-KW"/>
</dbReference>
<accession>A0A1R4GW83</accession>
<dbReference type="RefSeq" id="WP_241895167.1">
    <property type="nucleotide sequence ID" value="NZ_FUHW01000052.1"/>
</dbReference>
<keyword evidence="2" id="KW-0813">Transport</keyword>
<keyword evidence="4" id="KW-0067">ATP-binding</keyword>
<reference evidence="7 8" key="1">
    <citation type="submission" date="2017-02" db="EMBL/GenBank/DDBJ databases">
        <authorList>
            <person name="Peterson S.W."/>
        </authorList>
    </citation>
    <scope>NUCLEOTIDE SEQUENCE [LARGE SCALE GENOMIC DNA]</scope>
    <source>
        <strain evidence="7 8">B Ar 00.02</strain>
    </source>
</reference>
<organism evidence="7 8">
    <name type="scientific">Arthrobacter rhombi</name>
    <dbReference type="NCBI Taxonomy" id="71253"/>
    <lineage>
        <taxon>Bacteria</taxon>
        <taxon>Bacillati</taxon>
        <taxon>Actinomycetota</taxon>
        <taxon>Actinomycetes</taxon>
        <taxon>Micrococcales</taxon>
        <taxon>Micrococcaceae</taxon>
        <taxon>Arthrobacter</taxon>
    </lineage>
</organism>
<evidence type="ECO:0000256" key="5">
    <source>
        <dbReference type="ARBA" id="ARBA00023251"/>
    </source>
</evidence>
<evidence type="ECO:0000256" key="1">
    <source>
        <dbReference type="ARBA" id="ARBA00004202"/>
    </source>
</evidence>
<keyword evidence="3" id="KW-0547">Nucleotide-binding</keyword>
<name>A0A1R4GW83_9MICC</name>
<dbReference type="Proteomes" id="UP000195913">
    <property type="component" value="Unassembled WGS sequence"/>
</dbReference>
<evidence type="ECO:0000259" key="6">
    <source>
        <dbReference type="PROSITE" id="PS50893"/>
    </source>
</evidence>
<dbReference type="InterPro" id="IPR027417">
    <property type="entry name" value="P-loop_NTPase"/>
</dbReference>
<dbReference type="InterPro" id="IPR050763">
    <property type="entry name" value="ABC_transporter_ATP-binding"/>
</dbReference>
<dbReference type="Pfam" id="PF00005">
    <property type="entry name" value="ABC_tran"/>
    <property type="match status" value="1"/>
</dbReference>
<feature type="domain" description="ABC transporter" evidence="6">
    <location>
        <begin position="8"/>
        <end position="241"/>
    </location>
</feature>
<dbReference type="PANTHER" id="PTHR42711:SF16">
    <property type="entry name" value="ABC TRANSPORTER ATP-BINDING PROTEIN"/>
    <property type="match status" value="1"/>
</dbReference>
<dbReference type="Gene3D" id="3.40.50.300">
    <property type="entry name" value="P-loop containing nucleotide triphosphate hydrolases"/>
    <property type="match status" value="1"/>
</dbReference>
<dbReference type="InterPro" id="IPR003439">
    <property type="entry name" value="ABC_transporter-like_ATP-bd"/>
</dbReference>
<evidence type="ECO:0000256" key="3">
    <source>
        <dbReference type="ARBA" id="ARBA00022741"/>
    </source>
</evidence>
<proteinExistence type="predicted"/>
<dbReference type="InterPro" id="IPR003593">
    <property type="entry name" value="AAA+_ATPase"/>
</dbReference>